<dbReference type="AlphaFoldDB" id="A0A1T3NWV7"/>
<comment type="caution">
    <text evidence="3">The sequence shown here is derived from an EMBL/GenBank/DDBJ whole genome shotgun (WGS) entry which is preliminary data.</text>
</comment>
<name>A0A1T3NWV7_9ACTN</name>
<organism evidence="3 4">
    <name type="scientific">Embleya scabrispora</name>
    <dbReference type="NCBI Taxonomy" id="159449"/>
    <lineage>
        <taxon>Bacteria</taxon>
        <taxon>Bacillati</taxon>
        <taxon>Actinomycetota</taxon>
        <taxon>Actinomycetes</taxon>
        <taxon>Kitasatosporales</taxon>
        <taxon>Streptomycetaceae</taxon>
        <taxon>Embleya</taxon>
    </lineage>
</organism>
<dbReference type="RefSeq" id="WP_078975467.1">
    <property type="nucleotide sequence ID" value="NZ_MWQN01000001.1"/>
</dbReference>
<accession>A0A1T3NWV7</accession>
<proteinExistence type="predicted"/>
<feature type="domain" description="Putative regulatory protein FmdB zinc ribbon" evidence="2">
    <location>
        <begin position="1"/>
        <end position="41"/>
    </location>
</feature>
<sequence>MATYVYRCADCGDFELTRPLGEAGPSERCPACAEPGRRVWTAPRLADNGVRTRAAAAEERSAHAPTVTSGPPPRPGTRAPGDPRHARLPRS</sequence>
<dbReference type="STRING" id="159449.B4N89_09545"/>
<dbReference type="NCBIfam" id="TIGR02605">
    <property type="entry name" value="CxxC_CxxC_SSSS"/>
    <property type="match status" value="1"/>
</dbReference>
<protein>
    <recommendedName>
        <fullName evidence="2">Putative regulatory protein FmdB zinc ribbon domain-containing protein</fullName>
    </recommendedName>
</protein>
<evidence type="ECO:0000259" key="2">
    <source>
        <dbReference type="SMART" id="SM00834"/>
    </source>
</evidence>
<dbReference type="Pfam" id="PF09723">
    <property type="entry name" value="Zn_ribbon_8"/>
    <property type="match status" value="1"/>
</dbReference>
<feature type="region of interest" description="Disordered" evidence="1">
    <location>
        <begin position="51"/>
        <end position="91"/>
    </location>
</feature>
<evidence type="ECO:0000313" key="4">
    <source>
        <dbReference type="Proteomes" id="UP000190037"/>
    </source>
</evidence>
<dbReference type="Proteomes" id="UP000190037">
    <property type="component" value="Unassembled WGS sequence"/>
</dbReference>
<dbReference type="InterPro" id="IPR013429">
    <property type="entry name" value="Regulatory_FmdB_Zinc_ribbon"/>
</dbReference>
<dbReference type="OrthoDB" id="9792898at2"/>
<gene>
    <name evidence="3" type="ORF">B4N89_09545</name>
</gene>
<dbReference type="SMART" id="SM00834">
    <property type="entry name" value="CxxC_CXXC_SSSS"/>
    <property type="match status" value="1"/>
</dbReference>
<keyword evidence="4" id="KW-1185">Reference proteome</keyword>
<evidence type="ECO:0000256" key="1">
    <source>
        <dbReference type="SAM" id="MobiDB-lite"/>
    </source>
</evidence>
<reference evidence="3 4" key="1">
    <citation type="submission" date="2017-03" db="EMBL/GenBank/DDBJ databases">
        <title>Draft genome sequence of Streptomyces scabrisporus NF3, endophyte isolated from Amphipterygium adstringens.</title>
        <authorList>
            <person name="Vazquez M."/>
            <person name="Ceapa C.D."/>
            <person name="Rodriguez Luna D."/>
            <person name="Sanchez Esquivel S."/>
        </authorList>
    </citation>
    <scope>NUCLEOTIDE SEQUENCE [LARGE SCALE GENOMIC DNA]</scope>
    <source>
        <strain evidence="3 4">NF3</strain>
    </source>
</reference>
<evidence type="ECO:0000313" key="3">
    <source>
        <dbReference type="EMBL" id="OPC81162.1"/>
    </source>
</evidence>
<dbReference type="EMBL" id="MWQN01000001">
    <property type="protein sequence ID" value="OPC81162.1"/>
    <property type="molecule type" value="Genomic_DNA"/>
</dbReference>